<name>A0A699K3C8_TANCI</name>
<evidence type="ECO:0000256" key="1">
    <source>
        <dbReference type="SAM" id="MobiDB-lite"/>
    </source>
</evidence>
<comment type="caution">
    <text evidence="2">The sequence shown here is derived from an EMBL/GenBank/DDBJ whole genome shotgun (WGS) entry which is preliminary data.</text>
</comment>
<accession>A0A699K3C8</accession>
<organism evidence="2">
    <name type="scientific">Tanacetum cinerariifolium</name>
    <name type="common">Dalmatian daisy</name>
    <name type="synonym">Chrysanthemum cinerariifolium</name>
    <dbReference type="NCBI Taxonomy" id="118510"/>
    <lineage>
        <taxon>Eukaryota</taxon>
        <taxon>Viridiplantae</taxon>
        <taxon>Streptophyta</taxon>
        <taxon>Embryophyta</taxon>
        <taxon>Tracheophyta</taxon>
        <taxon>Spermatophyta</taxon>
        <taxon>Magnoliopsida</taxon>
        <taxon>eudicotyledons</taxon>
        <taxon>Gunneridae</taxon>
        <taxon>Pentapetalae</taxon>
        <taxon>asterids</taxon>
        <taxon>campanulids</taxon>
        <taxon>Asterales</taxon>
        <taxon>Asteraceae</taxon>
        <taxon>Asteroideae</taxon>
        <taxon>Anthemideae</taxon>
        <taxon>Anthemidinae</taxon>
        <taxon>Tanacetum</taxon>
    </lineage>
</organism>
<feature type="compositionally biased region" description="Low complexity" evidence="1">
    <location>
        <begin position="19"/>
        <end position="37"/>
    </location>
</feature>
<dbReference type="AlphaFoldDB" id="A0A699K3C8"/>
<feature type="region of interest" description="Disordered" evidence="1">
    <location>
        <begin position="1"/>
        <end position="37"/>
    </location>
</feature>
<evidence type="ECO:0000313" key="2">
    <source>
        <dbReference type="EMBL" id="GFA73920.1"/>
    </source>
</evidence>
<feature type="compositionally biased region" description="Basic residues" evidence="1">
    <location>
        <begin position="1"/>
        <end position="13"/>
    </location>
</feature>
<gene>
    <name evidence="2" type="ORF">Tci_645892</name>
</gene>
<reference evidence="2" key="1">
    <citation type="journal article" date="2019" name="Sci. Rep.">
        <title>Draft genome of Tanacetum cinerariifolium, the natural source of mosquito coil.</title>
        <authorList>
            <person name="Yamashiro T."/>
            <person name="Shiraishi A."/>
            <person name="Satake H."/>
            <person name="Nakayama K."/>
        </authorList>
    </citation>
    <scope>NUCLEOTIDE SEQUENCE</scope>
</reference>
<protein>
    <submittedName>
        <fullName evidence="2">Uncharacterized protein</fullName>
    </submittedName>
</protein>
<sequence>MARTKHPAKRSTGHRRDAAGASSSTSTPRRSSARSPG</sequence>
<proteinExistence type="predicted"/>
<feature type="non-terminal residue" evidence="2">
    <location>
        <position position="37"/>
    </location>
</feature>
<dbReference type="EMBL" id="BKCJ010478736">
    <property type="protein sequence ID" value="GFA73920.1"/>
    <property type="molecule type" value="Genomic_DNA"/>
</dbReference>